<feature type="transmembrane region" description="Helical" evidence="1">
    <location>
        <begin position="12"/>
        <end position="39"/>
    </location>
</feature>
<evidence type="ECO:0000313" key="2">
    <source>
        <dbReference type="EMBL" id="MBB4907349.1"/>
    </source>
</evidence>
<dbReference type="PANTHER" id="PTHR35791:SF1">
    <property type="entry name" value="UPF0754 MEMBRANE PROTEIN YHEB"/>
    <property type="match status" value="1"/>
</dbReference>
<feature type="transmembrane region" description="Helical" evidence="1">
    <location>
        <begin position="216"/>
        <end position="232"/>
    </location>
</feature>
<protein>
    <submittedName>
        <fullName evidence="2">Uncharacterized membrane protein YheB (UPF0754 family)</fullName>
    </submittedName>
</protein>
<gene>
    <name evidence="2" type="ORF">FHR82_003569</name>
</gene>
<evidence type="ECO:0000256" key="1">
    <source>
        <dbReference type="SAM" id="Phobius"/>
    </source>
</evidence>
<feature type="transmembrane region" description="Helical" evidence="1">
    <location>
        <begin position="408"/>
        <end position="429"/>
    </location>
</feature>
<keyword evidence="1" id="KW-1133">Transmembrane helix</keyword>
<dbReference type="EMBL" id="JACHJQ010000003">
    <property type="protein sequence ID" value="MBB4907349.1"/>
    <property type="molecule type" value="Genomic_DNA"/>
</dbReference>
<proteinExistence type="predicted"/>
<dbReference type="PANTHER" id="PTHR35791">
    <property type="entry name" value="UPF0754 MEMBRANE PROTEIN YHEB"/>
    <property type="match status" value="1"/>
</dbReference>
<keyword evidence="1" id="KW-0812">Transmembrane</keyword>
<reference evidence="2 3" key="1">
    <citation type="submission" date="2020-08" db="EMBL/GenBank/DDBJ databases">
        <title>Genomic Encyclopedia of Type Strains, Phase III (KMG-III): the genomes of soil and plant-associated and newly described type strains.</title>
        <authorList>
            <person name="Whitman W."/>
        </authorList>
    </citation>
    <scope>NUCLEOTIDE SEQUENCE [LARGE SCALE GENOMIC DNA]</scope>
    <source>
        <strain evidence="2 3">CECT 8960</strain>
    </source>
</reference>
<sequence>MILAIDWSDSRFLTHLISVPLFTGVIGYVTNWTGVIMLFQPMRFHGIRWPGLRFLYPYLPRRVQVIPAITHDGRFGWQGIIPSRVSKMASISVDKALLKVGSIGDFYREFEPDKIADHIAATAREEIRGVVERIMEREHPRLWHDLPPVIKSAVHARIQRRLPVIVRGLTDQLGEHIEQLIDAKLLVIRHFEEHPELMNDMLREVGRKELRFMQNFGFYFGFPAGIGLVFLLEALPYWWVLPLGGAVIGWVANWIGIKMIFEPVFPRRVGPFRFHGLFLRRQPEVSDVMAKIISDDVINMKNIGDELLFGPRSDRTRQMLETSLRPAVDDAIGFARSAVRVGIGTERYDRIRDAVAHEAVEFASVFGDTEFGRQQAGKIRAFVARQMRQLRYDEFNELLRSAIKQDEWLLFVHGGVLGVGAGLIHLAIFGV</sequence>
<evidence type="ECO:0000313" key="3">
    <source>
        <dbReference type="Proteomes" id="UP000520767"/>
    </source>
</evidence>
<dbReference type="Proteomes" id="UP000520767">
    <property type="component" value="Unassembled WGS sequence"/>
</dbReference>
<dbReference type="RefSeq" id="WP_311771127.1">
    <property type="nucleotide sequence ID" value="NZ_JACHJQ010000003.1"/>
</dbReference>
<dbReference type="AlphaFoldDB" id="A0A7W7VEQ2"/>
<name>A0A7W7VEQ2_9PSEU</name>
<feature type="transmembrane region" description="Helical" evidence="1">
    <location>
        <begin position="238"/>
        <end position="257"/>
    </location>
</feature>
<keyword evidence="1" id="KW-0472">Membrane</keyword>
<accession>A0A7W7VEQ2</accession>
<keyword evidence="3" id="KW-1185">Reference proteome</keyword>
<comment type="caution">
    <text evidence="2">The sequence shown here is derived from an EMBL/GenBank/DDBJ whole genome shotgun (WGS) entry which is preliminary data.</text>
</comment>
<organism evidence="2 3">
    <name type="scientific">Actinophytocola algeriensis</name>
    <dbReference type="NCBI Taxonomy" id="1768010"/>
    <lineage>
        <taxon>Bacteria</taxon>
        <taxon>Bacillati</taxon>
        <taxon>Actinomycetota</taxon>
        <taxon>Actinomycetes</taxon>
        <taxon>Pseudonocardiales</taxon>
        <taxon>Pseudonocardiaceae</taxon>
    </lineage>
</organism>